<keyword evidence="1" id="KW-0812">Transmembrane</keyword>
<keyword evidence="1" id="KW-0472">Membrane</keyword>
<reference evidence="2" key="1">
    <citation type="journal article" date="2014" name="Int. J. Syst. Evol. Microbiol.">
        <title>Complete genome sequence of Corynebacterium casei LMG S-19264T (=DSM 44701T), isolated from a smear-ripened cheese.</title>
        <authorList>
            <consortium name="US DOE Joint Genome Institute (JGI-PGF)"/>
            <person name="Walter F."/>
            <person name="Albersmeier A."/>
            <person name="Kalinowski J."/>
            <person name="Ruckert C."/>
        </authorList>
    </citation>
    <scope>NUCLEOTIDE SEQUENCE</scope>
    <source>
        <strain evidence="2">KCTC 42731</strain>
    </source>
</reference>
<evidence type="ECO:0000313" key="2">
    <source>
        <dbReference type="EMBL" id="GHF92412.1"/>
    </source>
</evidence>
<comment type="caution">
    <text evidence="2">The sequence shown here is derived from an EMBL/GenBank/DDBJ whole genome shotgun (WGS) entry which is preliminary data.</text>
</comment>
<dbReference type="Proteomes" id="UP000623842">
    <property type="component" value="Unassembled WGS sequence"/>
</dbReference>
<gene>
    <name evidence="2" type="ORF">GCM10017161_20660</name>
</gene>
<dbReference type="AlphaFoldDB" id="A0A919BIY1"/>
<evidence type="ECO:0000313" key="3">
    <source>
        <dbReference type="Proteomes" id="UP000623842"/>
    </source>
</evidence>
<feature type="transmembrane region" description="Helical" evidence="1">
    <location>
        <begin position="15"/>
        <end position="36"/>
    </location>
</feature>
<dbReference type="EMBL" id="BNCK01000004">
    <property type="protein sequence ID" value="GHF92412.1"/>
    <property type="molecule type" value="Genomic_DNA"/>
</dbReference>
<feature type="transmembrane region" description="Helical" evidence="1">
    <location>
        <begin position="42"/>
        <end position="66"/>
    </location>
</feature>
<feature type="transmembrane region" description="Helical" evidence="1">
    <location>
        <begin position="111"/>
        <end position="132"/>
    </location>
</feature>
<keyword evidence="1" id="KW-1133">Transmembrane helix</keyword>
<proteinExistence type="predicted"/>
<organism evidence="2 3">
    <name type="scientific">Thalassotalea marina</name>
    <dbReference type="NCBI Taxonomy" id="1673741"/>
    <lineage>
        <taxon>Bacteria</taxon>
        <taxon>Pseudomonadati</taxon>
        <taxon>Pseudomonadota</taxon>
        <taxon>Gammaproteobacteria</taxon>
        <taxon>Alteromonadales</taxon>
        <taxon>Colwelliaceae</taxon>
        <taxon>Thalassotalea</taxon>
    </lineage>
</organism>
<feature type="transmembrane region" description="Helical" evidence="1">
    <location>
        <begin position="87"/>
        <end position="105"/>
    </location>
</feature>
<evidence type="ECO:0000256" key="1">
    <source>
        <dbReference type="SAM" id="Phobius"/>
    </source>
</evidence>
<protein>
    <submittedName>
        <fullName evidence="2">Uncharacterized protein</fullName>
    </submittedName>
</protein>
<sequence>MSKQSNSLAIENESLFRAMICAPAAIAFAGLTIKTINSNGFGLLNLFLILLTLYFALSALGYAALYTNDRYEGRADTIFKNKNLAKTFMCLPLAILFVALTYHSIATSSSLFFNLIYGTIALYFVLATLGYASHFTNDYFEQNELMH</sequence>
<name>A0A919BIY1_9GAMM</name>
<reference evidence="2" key="2">
    <citation type="submission" date="2020-09" db="EMBL/GenBank/DDBJ databases">
        <authorList>
            <person name="Sun Q."/>
            <person name="Kim S."/>
        </authorList>
    </citation>
    <scope>NUCLEOTIDE SEQUENCE</scope>
    <source>
        <strain evidence="2">KCTC 42731</strain>
    </source>
</reference>
<dbReference type="RefSeq" id="WP_189770049.1">
    <property type="nucleotide sequence ID" value="NZ_BNCK01000004.1"/>
</dbReference>
<keyword evidence="3" id="KW-1185">Reference proteome</keyword>
<accession>A0A919BIY1</accession>